<dbReference type="Gene3D" id="3.30.530.20">
    <property type="match status" value="1"/>
</dbReference>
<feature type="domain" description="Activator of Hsp90 ATPase homologue 1/2-like C-terminal" evidence="2">
    <location>
        <begin position="16"/>
        <end position="143"/>
    </location>
</feature>
<organism evidence="3 4">
    <name type="scientific">Ancylomarina salipaludis</name>
    <dbReference type="NCBI Taxonomy" id="2501299"/>
    <lineage>
        <taxon>Bacteria</taxon>
        <taxon>Pseudomonadati</taxon>
        <taxon>Bacteroidota</taxon>
        <taxon>Bacteroidia</taxon>
        <taxon>Marinilabiliales</taxon>
        <taxon>Marinifilaceae</taxon>
        <taxon>Ancylomarina</taxon>
    </lineage>
</organism>
<dbReference type="RefSeq" id="WP_129255129.1">
    <property type="nucleotide sequence ID" value="NZ_SAXA01000012.1"/>
</dbReference>
<sequence>MTEKNSRVIVEQNFAVPLSQLWKAISELDQMKQWFFENIEDFRPEVGFETQFSVKSGERNFKHLWRLSEVIHLEKLVYSWKYEGYDGESVVSFETFINEGGSSLRVSHFVTKSFDQSIPEFTRESCQQGWEYFIKDRLKAFLEN</sequence>
<name>A0A4Q1JJK9_9BACT</name>
<evidence type="ECO:0000313" key="3">
    <source>
        <dbReference type="EMBL" id="RXQ91028.1"/>
    </source>
</evidence>
<dbReference type="Pfam" id="PF08327">
    <property type="entry name" value="AHSA1"/>
    <property type="match status" value="1"/>
</dbReference>
<proteinExistence type="inferred from homology"/>
<dbReference type="AlphaFoldDB" id="A0A4Q1JJK9"/>
<dbReference type="InterPro" id="IPR013538">
    <property type="entry name" value="ASHA1/2-like_C"/>
</dbReference>
<dbReference type="CDD" id="cd07814">
    <property type="entry name" value="SRPBCC_CalC_Aha1-like"/>
    <property type="match status" value="1"/>
</dbReference>
<evidence type="ECO:0000259" key="2">
    <source>
        <dbReference type="Pfam" id="PF08327"/>
    </source>
</evidence>
<comment type="caution">
    <text evidence="3">The sequence shown here is derived from an EMBL/GenBank/DDBJ whole genome shotgun (WGS) entry which is preliminary data.</text>
</comment>
<evidence type="ECO:0000313" key="4">
    <source>
        <dbReference type="Proteomes" id="UP000289703"/>
    </source>
</evidence>
<accession>A0A4Q1JJK9</accession>
<dbReference type="OrthoDB" id="2355173at2"/>
<comment type="similarity">
    <text evidence="1">Belongs to the AHA1 family.</text>
</comment>
<evidence type="ECO:0000256" key="1">
    <source>
        <dbReference type="ARBA" id="ARBA00006817"/>
    </source>
</evidence>
<dbReference type="Proteomes" id="UP000289703">
    <property type="component" value="Unassembled WGS sequence"/>
</dbReference>
<gene>
    <name evidence="3" type="ORF">EO244_13070</name>
</gene>
<keyword evidence="4" id="KW-1185">Reference proteome</keyword>
<protein>
    <submittedName>
        <fullName evidence="3">SRPBCC domain-containing protein</fullName>
    </submittedName>
</protein>
<dbReference type="InterPro" id="IPR023393">
    <property type="entry name" value="START-like_dom_sf"/>
</dbReference>
<dbReference type="EMBL" id="SAXA01000012">
    <property type="protein sequence ID" value="RXQ91028.1"/>
    <property type="molecule type" value="Genomic_DNA"/>
</dbReference>
<reference evidence="3 4" key="1">
    <citation type="submission" date="2019-01" db="EMBL/GenBank/DDBJ databases">
        <title>Ancylomarina salipaludis sp. nov., isolated from a salt marsh.</title>
        <authorList>
            <person name="Yoon J.-H."/>
        </authorList>
    </citation>
    <scope>NUCLEOTIDE SEQUENCE [LARGE SCALE GENOMIC DNA]</scope>
    <source>
        <strain evidence="3 4">SHSM-M15</strain>
    </source>
</reference>
<dbReference type="SUPFAM" id="SSF55961">
    <property type="entry name" value="Bet v1-like"/>
    <property type="match status" value="1"/>
</dbReference>